<name>A0A090YXM6_9BACI</name>
<dbReference type="Proteomes" id="UP000029389">
    <property type="component" value="Unassembled WGS sequence"/>
</dbReference>
<gene>
    <name evidence="1" type="ORF">DJ93_2125</name>
</gene>
<protein>
    <submittedName>
        <fullName evidence="1">Uncharacterized protein</fullName>
    </submittedName>
</protein>
<evidence type="ECO:0000313" key="1">
    <source>
        <dbReference type="EMBL" id="KFN02868.1"/>
    </source>
</evidence>
<dbReference type="EMBL" id="JMQC01000008">
    <property type="protein sequence ID" value="KFN02868.1"/>
    <property type="molecule type" value="Genomic_DNA"/>
</dbReference>
<accession>A0A090YXM6</accession>
<sequence length="93" mass="10890">MNVEQGKVDKIRIVYYTHEGDPIFQTLEHSGKEIRHISNNRRDEFAGDNKGVHSDICKKIVKEVRKVDIRYRLIDCMNEDARNGYDLLDVSLK</sequence>
<proteinExistence type="predicted"/>
<reference evidence="1 2" key="1">
    <citation type="submission" date="2014-04" db="EMBL/GenBank/DDBJ databases">
        <authorList>
            <person name="Bishop-Lilly K.A."/>
            <person name="Broomall S.M."/>
            <person name="Chain P.S."/>
            <person name="Chertkov O."/>
            <person name="Coyne S.R."/>
            <person name="Daligault H.E."/>
            <person name="Davenport K.W."/>
            <person name="Erkkila T."/>
            <person name="Frey K.G."/>
            <person name="Gibbons H.S."/>
            <person name="Gu W."/>
            <person name="Jaissle J."/>
            <person name="Johnson S.L."/>
            <person name="Koroleva G.I."/>
            <person name="Ladner J.T."/>
            <person name="Lo C.-C."/>
            <person name="Minogue T.D."/>
            <person name="Munk C."/>
            <person name="Palacios G.F."/>
            <person name="Redden C.L."/>
            <person name="Rosenzweig C.N."/>
            <person name="Scholz M.B."/>
            <person name="Teshima H."/>
            <person name="Xu Y."/>
        </authorList>
    </citation>
    <scope>NUCLEOTIDE SEQUENCE [LARGE SCALE GENOMIC DNA]</scope>
    <source>
        <strain evidence="1 2">BHP</strain>
    </source>
</reference>
<organism evidence="1 2">
    <name type="scientific">Bacillus clarus</name>
    <dbReference type="NCBI Taxonomy" id="2338372"/>
    <lineage>
        <taxon>Bacteria</taxon>
        <taxon>Bacillati</taxon>
        <taxon>Bacillota</taxon>
        <taxon>Bacilli</taxon>
        <taxon>Bacillales</taxon>
        <taxon>Bacillaceae</taxon>
        <taxon>Bacillus</taxon>
        <taxon>Bacillus cereus group</taxon>
    </lineage>
</organism>
<evidence type="ECO:0000313" key="2">
    <source>
        <dbReference type="Proteomes" id="UP000029389"/>
    </source>
</evidence>
<comment type="caution">
    <text evidence="1">The sequence shown here is derived from an EMBL/GenBank/DDBJ whole genome shotgun (WGS) entry which is preliminary data.</text>
</comment>
<dbReference type="InterPro" id="IPR025372">
    <property type="entry name" value="DUF4362"/>
</dbReference>
<dbReference type="Pfam" id="PF14275">
    <property type="entry name" value="DUF4362"/>
    <property type="match status" value="1"/>
</dbReference>
<dbReference type="AlphaFoldDB" id="A0A090YXM6"/>
<dbReference type="PATRIC" id="fig|1405.8.peg.2301"/>